<dbReference type="Gene3D" id="3.30.70.270">
    <property type="match status" value="1"/>
</dbReference>
<dbReference type="SMART" id="SM00086">
    <property type="entry name" value="PAC"/>
    <property type="match status" value="1"/>
</dbReference>
<dbReference type="SMART" id="SM00267">
    <property type="entry name" value="GGDEF"/>
    <property type="match status" value="1"/>
</dbReference>
<dbReference type="PROSITE" id="PS50112">
    <property type="entry name" value="PAS"/>
    <property type="match status" value="1"/>
</dbReference>
<feature type="domain" description="PAC" evidence="2">
    <location>
        <begin position="78"/>
        <end position="130"/>
    </location>
</feature>
<dbReference type="Proteomes" id="UP000191820">
    <property type="component" value="Chromosome"/>
</dbReference>
<dbReference type="PANTHER" id="PTHR44757">
    <property type="entry name" value="DIGUANYLATE CYCLASE DGCP"/>
    <property type="match status" value="1"/>
</dbReference>
<dbReference type="InterPro" id="IPR043128">
    <property type="entry name" value="Rev_trsase/Diguanyl_cyclase"/>
</dbReference>
<dbReference type="InterPro" id="IPR000014">
    <property type="entry name" value="PAS"/>
</dbReference>
<organism evidence="4 5">
    <name type="scientific">Shewanella japonica</name>
    <dbReference type="NCBI Taxonomy" id="93973"/>
    <lineage>
        <taxon>Bacteria</taxon>
        <taxon>Pseudomonadati</taxon>
        <taxon>Pseudomonadota</taxon>
        <taxon>Gammaproteobacteria</taxon>
        <taxon>Alteromonadales</taxon>
        <taxon>Shewanellaceae</taxon>
        <taxon>Shewanella</taxon>
    </lineage>
</organism>
<evidence type="ECO:0000259" key="2">
    <source>
        <dbReference type="PROSITE" id="PS50113"/>
    </source>
</evidence>
<dbReference type="SMART" id="SM00091">
    <property type="entry name" value="PAS"/>
    <property type="match status" value="1"/>
</dbReference>
<dbReference type="CDD" id="cd01949">
    <property type="entry name" value="GGDEF"/>
    <property type="match status" value="1"/>
</dbReference>
<feature type="domain" description="GGDEF" evidence="3">
    <location>
        <begin position="162"/>
        <end position="293"/>
    </location>
</feature>
<dbReference type="InterPro" id="IPR001610">
    <property type="entry name" value="PAC"/>
</dbReference>
<protein>
    <submittedName>
        <fullName evidence="4">Sensor domain-containing diguanylate cyclase</fullName>
    </submittedName>
</protein>
<dbReference type="PROSITE" id="PS50887">
    <property type="entry name" value="GGDEF"/>
    <property type="match status" value="1"/>
</dbReference>
<accession>A0ABM6JQL3</accession>
<evidence type="ECO:0000313" key="5">
    <source>
        <dbReference type="Proteomes" id="UP000191820"/>
    </source>
</evidence>
<evidence type="ECO:0000259" key="3">
    <source>
        <dbReference type="PROSITE" id="PS50887"/>
    </source>
</evidence>
<dbReference type="Pfam" id="PF08448">
    <property type="entry name" value="PAS_4"/>
    <property type="match status" value="1"/>
</dbReference>
<dbReference type="SUPFAM" id="SSF55785">
    <property type="entry name" value="PYP-like sensor domain (PAS domain)"/>
    <property type="match status" value="1"/>
</dbReference>
<dbReference type="InterPro" id="IPR000700">
    <property type="entry name" value="PAS-assoc_C"/>
</dbReference>
<dbReference type="InterPro" id="IPR000160">
    <property type="entry name" value="GGDEF_dom"/>
</dbReference>
<dbReference type="InterPro" id="IPR013656">
    <property type="entry name" value="PAS_4"/>
</dbReference>
<dbReference type="PROSITE" id="PS50113">
    <property type="entry name" value="PAC"/>
    <property type="match status" value="1"/>
</dbReference>
<dbReference type="RefSeq" id="WP_080916668.1">
    <property type="nucleotide sequence ID" value="NZ_CP020472.1"/>
</dbReference>
<dbReference type="InterPro" id="IPR035965">
    <property type="entry name" value="PAS-like_dom_sf"/>
</dbReference>
<dbReference type="NCBIfam" id="TIGR00254">
    <property type="entry name" value="GGDEF"/>
    <property type="match status" value="1"/>
</dbReference>
<dbReference type="Pfam" id="PF00990">
    <property type="entry name" value="GGDEF"/>
    <property type="match status" value="1"/>
</dbReference>
<evidence type="ECO:0000259" key="1">
    <source>
        <dbReference type="PROSITE" id="PS50112"/>
    </source>
</evidence>
<sequence>MDVDLLVRRAHAFNHLFDAVIITDAAGFIIDWNDGAQDLYGYAKKDIIEKPIAQLLLQEDSTTMTELVNNALEQHGKWSGELRFLHQDGSIGWQASTCVPLFDDNQMFIGALIVNRDITQRVNQSQQQLNQACYDQLTSLPNRYLLMDRVQQSIERCKRTRTRFSLLYIDLDEFKKVNDAVGHLQADKVLVEITSRLQLVIRESDTLARIGADEFLLLLEDVTDNNDISQMAEVLIATLDTPFILNDQSLFLNCSVGIATYPDSGEDFDKLIKAADFAMYKSKRQGGATYRFG</sequence>
<dbReference type="CDD" id="cd00130">
    <property type="entry name" value="PAS"/>
    <property type="match status" value="1"/>
</dbReference>
<dbReference type="EMBL" id="CP020472">
    <property type="protein sequence ID" value="ARD23708.1"/>
    <property type="molecule type" value="Genomic_DNA"/>
</dbReference>
<dbReference type="Gene3D" id="3.30.450.20">
    <property type="entry name" value="PAS domain"/>
    <property type="match status" value="1"/>
</dbReference>
<gene>
    <name evidence="4" type="ORF">SJ2017_3457</name>
</gene>
<dbReference type="PANTHER" id="PTHR44757:SF2">
    <property type="entry name" value="BIOFILM ARCHITECTURE MAINTENANCE PROTEIN MBAA"/>
    <property type="match status" value="1"/>
</dbReference>
<keyword evidence="5" id="KW-1185">Reference proteome</keyword>
<feature type="domain" description="PAS" evidence="1">
    <location>
        <begin position="11"/>
        <end position="75"/>
    </location>
</feature>
<dbReference type="NCBIfam" id="TIGR00229">
    <property type="entry name" value="sensory_box"/>
    <property type="match status" value="1"/>
</dbReference>
<dbReference type="SUPFAM" id="SSF55073">
    <property type="entry name" value="Nucleotide cyclase"/>
    <property type="match status" value="1"/>
</dbReference>
<evidence type="ECO:0000313" key="4">
    <source>
        <dbReference type="EMBL" id="ARD23708.1"/>
    </source>
</evidence>
<dbReference type="InterPro" id="IPR052155">
    <property type="entry name" value="Biofilm_reg_signaling"/>
</dbReference>
<name>A0ABM6JQL3_9GAMM</name>
<proteinExistence type="predicted"/>
<dbReference type="InterPro" id="IPR029787">
    <property type="entry name" value="Nucleotide_cyclase"/>
</dbReference>
<reference evidence="4 5" key="1">
    <citation type="submission" date="2017-03" db="EMBL/GenBank/DDBJ databases">
        <title>Genome sequencing of Shewanella japonica KCTC 22435.</title>
        <authorList>
            <person name="Kim K.M."/>
        </authorList>
    </citation>
    <scope>NUCLEOTIDE SEQUENCE [LARGE SCALE GENOMIC DNA]</scope>
    <source>
        <strain evidence="4 5">KCTC 22435</strain>
    </source>
</reference>